<protein>
    <submittedName>
        <fullName evidence="2">VOC family protein</fullName>
    </submittedName>
</protein>
<dbReference type="CDD" id="cd07252">
    <property type="entry name" value="BphC1-RGP6_N_like"/>
    <property type="match status" value="1"/>
</dbReference>
<dbReference type="Pfam" id="PF22632">
    <property type="entry name" value="BphC_D1"/>
    <property type="match status" value="1"/>
</dbReference>
<gene>
    <name evidence="2" type="ORF">ACEZDJ_28435</name>
</gene>
<dbReference type="CDD" id="cd07237">
    <property type="entry name" value="BphC1-RGP6_C_like"/>
    <property type="match status" value="1"/>
</dbReference>
<accession>A0ABV6UUY9</accession>
<dbReference type="Gene3D" id="3.10.180.10">
    <property type="entry name" value="2,3-Dihydroxybiphenyl 1,2-Dioxygenase, domain 1"/>
    <property type="match status" value="2"/>
</dbReference>
<dbReference type="Proteomes" id="UP001592528">
    <property type="component" value="Unassembled WGS sequence"/>
</dbReference>
<evidence type="ECO:0000313" key="2">
    <source>
        <dbReference type="EMBL" id="MFC1405217.1"/>
    </source>
</evidence>
<keyword evidence="3" id="KW-1185">Reference proteome</keyword>
<dbReference type="EMBL" id="JBHEZZ010000019">
    <property type="protein sequence ID" value="MFC1405217.1"/>
    <property type="molecule type" value="Genomic_DNA"/>
</dbReference>
<dbReference type="InterPro" id="IPR037523">
    <property type="entry name" value="VOC_core"/>
</dbReference>
<dbReference type="RefSeq" id="WP_030258516.1">
    <property type="nucleotide sequence ID" value="NZ_JBHEZZ010000019.1"/>
</dbReference>
<dbReference type="Pfam" id="PF00903">
    <property type="entry name" value="Glyoxalase"/>
    <property type="match status" value="1"/>
</dbReference>
<comment type="caution">
    <text evidence="2">The sequence shown here is derived from an EMBL/GenBank/DDBJ whole genome shotgun (WGS) entry which is preliminary data.</text>
</comment>
<dbReference type="InterPro" id="IPR004360">
    <property type="entry name" value="Glyas_Fos-R_dOase_dom"/>
</dbReference>
<reference evidence="2 3" key="1">
    <citation type="submission" date="2024-09" db="EMBL/GenBank/DDBJ databases">
        <authorList>
            <person name="Lee S.D."/>
        </authorList>
    </citation>
    <scope>NUCLEOTIDE SEQUENCE [LARGE SCALE GENOMIC DNA]</scope>
    <source>
        <strain evidence="2 3">N1-5</strain>
    </source>
</reference>
<dbReference type="SUPFAM" id="SSF54593">
    <property type="entry name" value="Glyoxalase/Bleomycin resistance protein/Dihydroxybiphenyl dioxygenase"/>
    <property type="match status" value="1"/>
</dbReference>
<feature type="domain" description="VOC" evidence="1">
    <location>
        <begin position="5"/>
        <end position="120"/>
    </location>
</feature>
<proteinExistence type="predicted"/>
<sequence length="293" mass="31962">MSVRSLGYLRLETPDIEGWRRFGADFLGLMPVEGADPESLYFRMDDFPTRIAVAPGSQPGMTALGLEVLDERELDRLAAKVEQAGIKVTVGTEAESAARRVTGFVRFSDPGGNPVELFYGTVLDHVPVRTPLVSKFVTDGMGLGHAIVSAENPKETVDFYLGVLGFIERNTMRSPGGTTYFMGCNPRHHTLGVTPHPGPGRLLHVMVEAATIDDVGLALDRAHALEVPMMHSLGKHTNDHMVSFYVWSPENYAVEFGWNGLQVPEPVPVYEITEGAFWGHRFTPPPAPPAPAA</sequence>
<evidence type="ECO:0000259" key="1">
    <source>
        <dbReference type="PROSITE" id="PS51819"/>
    </source>
</evidence>
<organism evidence="2 3">
    <name type="scientific">Streptacidiphilus cavernicola</name>
    <dbReference type="NCBI Taxonomy" id="3342716"/>
    <lineage>
        <taxon>Bacteria</taxon>
        <taxon>Bacillati</taxon>
        <taxon>Actinomycetota</taxon>
        <taxon>Actinomycetes</taxon>
        <taxon>Kitasatosporales</taxon>
        <taxon>Streptomycetaceae</taxon>
        <taxon>Streptacidiphilus</taxon>
    </lineage>
</organism>
<feature type="domain" description="VOC" evidence="1">
    <location>
        <begin position="142"/>
        <end position="259"/>
    </location>
</feature>
<evidence type="ECO:0000313" key="3">
    <source>
        <dbReference type="Proteomes" id="UP001592528"/>
    </source>
</evidence>
<dbReference type="InterPro" id="IPR029068">
    <property type="entry name" value="Glyas_Bleomycin-R_OHBP_Dase"/>
</dbReference>
<dbReference type="PROSITE" id="PS51819">
    <property type="entry name" value="VOC"/>
    <property type="match status" value="2"/>
</dbReference>
<name>A0ABV6UUY9_9ACTN</name>